<dbReference type="InterPro" id="IPR036921">
    <property type="entry name" value="PurM-like_N_sf"/>
</dbReference>
<dbReference type="InterPro" id="IPR016188">
    <property type="entry name" value="PurM-like_N"/>
</dbReference>
<keyword evidence="1" id="KW-0067">ATP-binding</keyword>
<feature type="binding site" evidence="1">
    <location>
        <position position="69"/>
    </location>
    <ligand>
        <name>Mg(2+)</name>
        <dbReference type="ChEBI" id="CHEBI:18420"/>
        <label>2</label>
    </ligand>
</feature>
<feature type="binding site" evidence="1">
    <location>
        <position position="25"/>
    </location>
    <ligand>
        <name>Mg(2+)</name>
        <dbReference type="ChEBI" id="CHEBI:18420"/>
        <label>4</label>
    </ligand>
</feature>
<dbReference type="KEGG" id="tgy:X802_06130"/>
<dbReference type="STRING" id="1432656.X802_06130"/>
<comment type="function">
    <text evidence="1">Catalyzes the ATP-dependent phosphorylation of thiamine-monophosphate (TMP) to form thiamine-pyrophosphate (TPP), the active form of vitamin B1.</text>
</comment>
<comment type="pathway">
    <text evidence="1">Cofactor biosynthesis; thiamine diphosphate biosynthesis; thiamine diphosphate from thiamine phosphate: step 1/1.</text>
</comment>
<dbReference type="RefSeq" id="WP_062371843.1">
    <property type="nucleotide sequence ID" value="NZ_CP007140.1"/>
</dbReference>
<accession>A0A0X1KKJ1</accession>
<dbReference type="UniPathway" id="UPA00060">
    <property type="reaction ID" value="UER00142"/>
</dbReference>
<keyword evidence="1" id="KW-0808">Transferase</keyword>
<comment type="similarity">
    <text evidence="1">Belongs to the thiamine-monophosphate kinase family.</text>
</comment>
<evidence type="ECO:0000313" key="5">
    <source>
        <dbReference type="Proteomes" id="UP000062043"/>
    </source>
</evidence>
<organism evidence="4 5">
    <name type="scientific">Thermococcus guaymasensis DSM 11113</name>
    <dbReference type="NCBI Taxonomy" id="1432656"/>
    <lineage>
        <taxon>Archaea</taxon>
        <taxon>Methanobacteriati</taxon>
        <taxon>Methanobacteriota</taxon>
        <taxon>Thermococci</taxon>
        <taxon>Thermococcales</taxon>
        <taxon>Thermococcaceae</taxon>
        <taxon>Thermococcus</taxon>
    </lineage>
</organism>
<feature type="domain" description="PurM-like C-terminal" evidence="3">
    <location>
        <begin position="144"/>
        <end position="293"/>
    </location>
</feature>
<dbReference type="GeneID" id="27135233"/>
<comment type="miscellaneous">
    <text evidence="1">Reaction mechanism of ThiL seems to utilize a direct, inline transfer of the gamma-phosphate of ATP to TMP rather than a phosphorylated enzyme intermediate.</text>
</comment>
<sequence>MRESEIIDLFLRHLKRQGELPLGDDAGALRLGEKWLVATNDMLVRKTDVPDIMTPEQVGFKAVTMNVSDIASMGARPIGFLFSLGIPGDLDSDYLEGVARGIGKALDFYGLPVLSADTNEADDLIIDGIALGLAERLLTRSGAKPGELVCVTGDIGRALAGYLVWKNGLEVDDAVRKPLYEKFLEPRARVREGIALSKVASSAIDISDGLAKELHLLAEMSGVGIEVRAESLPIGKGVEEVAGLLGLDPVEVALASGEEFELVFTVSPELVESIDFEFSIIGRVTGGKGVYLVDEGGKRVMPRLGWEHLTEFQMKILYS</sequence>
<keyword evidence="1 4" id="KW-0418">Kinase</keyword>
<dbReference type="PANTHER" id="PTHR30270">
    <property type="entry name" value="THIAMINE-MONOPHOSPHATE KINASE"/>
    <property type="match status" value="1"/>
</dbReference>
<dbReference type="AlphaFoldDB" id="A0A0X1KKJ1"/>
<feature type="binding site" evidence="1">
    <location>
        <position position="41"/>
    </location>
    <ligand>
        <name>Mg(2+)</name>
        <dbReference type="ChEBI" id="CHEBI:18420"/>
        <label>2</label>
    </ligand>
</feature>
<feature type="binding site" evidence="1">
    <location>
        <position position="39"/>
    </location>
    <ligand>
        <name>Mg(2+)</name>
        <dbReference type="ChEBI" id="CHEBI:18420"/>
        <label>4</label>
    </ligand>
</feature>
<feature type="binding site" evidence="1">
    <location>
        <position position="205"/>
    </location>
    <ligand>
        <name>Mg(2+)</name>
        <dbReference type="ChEBI" id="CHEBI:18420"/>
        <label>3</label>
    </ligand>
</feature>
<dbReference type="PANTHER" id="PTHR30270:SF3">
    <property type="entry name" value="THIAMINE-MONOPHOSPHATE KINASE"/>
    <property type="match status" value="1"/>
</dbReference>
<dbReference type="GO" id="GO:0009229">
    <property type="term" value="P:thiamine diphosphate biosynthetic process"/>
    <property type="evidence" value="ECO:0007669"/>
    <property type="project" value="UniProtKB-UniRule"/>
</dbReference>
<feature type="domain" description="PurM-like N-terminal" evidence="2">
    <location>
        <begin position="23"/>
        <end position="133"/>
    </location>
</feature>
<dbReference type="InterPro" id="IPR010918">
    <property type="entry name" value="PurM-like_C_dom"/>
</dbReference>
<name>A0A0X1KKJ1_9EURY</name>
<dbReference type="EC" id="2.7.4.16" evidence="1"/>
<feature type="binding site" evidence="1">
    <location>
        <position position="208"/>
    </location>
    <ligand>
        <name>Mg(2+)</name>
        <dbReference type="ChEBI" id="CHEBI:18420"/>
        <label>5</label>
    </ligand>
</feature>
<feature type="binding site" evidence="1">
    <location>
        <position position="25"/>
    </location>
    <ligand>
        <name>Mg(2+)</name>
        <dbReference type="ChEBI" id="CHEBI:18420"/>
        <label>3</label>
    </ligand>
</feature>
<dbReference type="Pfam" id="PF00586">
    <property type="entry name" value="AIRS"/>
    <property type="match status" value="1"/>
</dbReference>
<feature type="binding site" evidence="1">
    <location>
        <position position="258"/>
    </location>
    <ligand>
        <name>substrate</name>
    </ligand>
</feature>
<protein>
    <recommendedName>
        <fullName evidence="1">Thiamine-monophosphate kinase</fullName>
        <shortName evidence="1">TMP kinase</shortName>
        <shortName evidence="1">Thiamine-phosphate kinase</shortName>
        <ecNumber evidence="1">2.7.4.16</ecNumber>
    </recommendedName>
</protein>
<dbReference type="HAMAP" id="MF_02128">
    <property type="entry name" value="TMP_kinase"/>
    <property type="match status" value="1"/>
</dbReference>
<keyword evidence="5" id="KW-1185">Reference proteome</keyword>
<dbReference type="CDD" id="cd02194">
    <property type="entry name" value="ThiL"/>
    <property type="match status" value="1"/>
</dbReference>
<dbReference type="Gene3D" id="3.30.1330.10">
    <property type="entry name" value="PurM-like, N-terminal domain"/>
    <property type="match status" value="1"/>
</dbReference>
<dbReference type="GO" id="GO:0000287">
    <property type="term" value="F:magnesium ion binding"/>
    <property type="evidence" value="ECO:0007669"/>
    <property type="project" value="UniProtKB-UniRule"/>
</dbReference>
<feature type="binding site" evidence="1">
    <location>
        <position position="140"/>
    </location>
    <ligand>
        <name>ATP</name>
        <dbReference type="ChEBI" id="CHEBI:30616"/>
    </ligand>
</feature>
<dbReference type="SUPFAM" id="SSF55326">
    <property type="entry name" value="PurM N-terminal domain-like"/>
    <property type="match status" value="1"/>
</dbReference>
<dbReference type="InterPro" id="IPR006283">
    <property type="entry name" value="ThiL-like"/>
</dbReference>
<feature type="binding site" evidence="1">
    <location>
        <position position="69"/>
    </location>
    <ligand>
        <name>Mg(2+)</name>
        <dbReference type="ChEBI" id="CHEBI:18420"/>
        <label>4</label>
    </ligand>
</feature>
<comment type="catalytic activity">
    <reaction evidence="1">
        <text>thiamine phosphate + ATP = thiamine diphosphate + ADP</text>
        <dbReference type="Rhea" id="RHEA:15913"/>
        <dbReference type="ChEBI" id="CHEBI:30616"/>
        <dbReference type="ChEBI" id="CHEBI:37575"/>
        <dbReference type="ChEBI" id="CHEBI:58937"/>
        <dbReference type="ChEBI" id="CHEBI:456216"/>
        <dbReference type="EC" id="2.7.4.16"/>
    </reaction>
</comment>
<feature type="binding site" evidence="1">
    <location>
        <position position="69"/>
    </location>
    <ligand>
        <name>Mg(2+)</name>
        <dbReference type="ChEBI" id="CHEBI:18420"/>
        <label>3</label>
    </ligand>
</feature>
<keyword evidence="1" id="KW-0784">Thiamine biosynthesis</keyword>
<dbReference type="EMBL" id="CP007140">
    <property type="protein sequence ID" value="AJC71783.1"/>
    <property type="molecule type" value="Genomic_DNA"/>
</dbReference>
<feature type="binding site" evidence="1">
    <location>
        <position position="41"/>
    </location>
    <ligand>
        <name>Mg(2+)</name>
        <dbReference type="ChEBI" id="CHEBI:18420"/>
        <label>1</label>
    </ligand>
</feature>
<dbReference type="GO" id="GO:0005524">
    <property type="term" value="F:ATP binding"/>
    <property type="evidence" value="ECO:0007669"/>
    <property type="project" value="UniProtKB-UniRule"/>
</dbReference>
<gene>
    <name evidence="1" type="primary">thiL</name>
    <name evidence="4" type="ORF">X802_06130</name>
</gene>
<keyword evidence="1" id="KW-0479">Metal-binding</keyword>
<dbReference type="SUPFAM" id="SSF56042">
    <property type="entry name" value="PurM C-terminal domain-like"/>
    <property type="match status" value="1"/>
</dbReference>
<dbReference type="InterPro" id="IPR036676">
    <property type="entry name" value="PurM-like_C_sf"/>
</dbReference>
<feature type="binding site" evidence="1">
    <location>
        <position position="306"/>
    </location>
    <ligand>
        <name>substrate</name>
    </ligand>
</feature>
<feature type="binding site" evidence="1">
    <location>
        <position position="48"/>
    </location>
    <ligand>
        <name>substrate</name>
    </ligand>
</feature>
<evidence type="ECO:0000313" key="4">
    <source>
        <dbReference type="EMBL" id="AJC71783.1"/>
    </source>
</evidence>
<evidence type="ECO:0000259" key="3">
    <source>
        <dbReference type="Pfam" id="PF02769"/>
    </source>
</evidence>
<dbReference type="Pfam" id="PF02769">
    <property type="entry name" value="AIRS_C"/>
    <property type="match status" value="1"/>
</dbReference>
<dbReference type="NCBIfam" id="NF004353">
    <property type="entry name" value="PRK05731.2-2"/>
    <property type="match status" value="1"/>
</dbReference>
<feature type="binding site" evidence="1">
    <location>
        <position position="117"/>
    </location>
    <ligand>
        <name>Mg(2+)</name>
        <dbReference type="ChEBI" id="CHEBI:18420"/>
        <label>1</label>
    </ligand>
</feature>
<reference evidence="4 5" key="1">
    <citation type="submission" date="2014-01" db="EMBL/GenBank/DDBJ databases">
        <title>Genome sequencing of Thermococcus guaymasensis.</title>
        <authorList>
            <person name="Zhang X."/>
            <person name="Alvare G."/>
            <person name="Fristensky B."/>
            <person name="Chen L."/>
            <person name="Suen T."/>
            <person name="Chen Q."/>
            <person name="Ma K."/>
        </authorList>
    </citation>
    <scope>NUCLEOTIDE SEQUENCE [LARGE SCALE GENOMIC DNA]</scope>
    <source>
        <strain evidence="4 5">DSM 11113</strain>
    </source>
</reference>
<evidence type="ECO:0000259" key="2">
    <source>
        <dbReference type="Pfam" id="PF00586"/>
    </source>
</evidence>
<dbReference type="Proteomes" id="UP000062043">
    <property type="component" value="Chromosome"/>
</dbReference>
<proteinExistence type="inferred from homology"/>
<comment type="caution">
    <text evidence="1">Lacks conserved residue(s) required for the propagation of feature annotation.</text>
</comment>
<dbReference type="OrthoDB" id="45909at2157"/>
<dbReference type="NCBIfam" id="TIGR01379">
    <property type="entry name" value="thiL"/>
    <property type="match status" value="1"/>
</dbReference>
<dbReference type="GO" id="GO:0009228">
    <property type="term" value="P:thiamine biosynthetic process"/>
    <property type="evidence" value="ECO:0007669"/>
    <property type="project" value="UniProtKB-KW"/>
</dbReference>
<dbReference type="GO" id="GO:0009030">
    <property type="term" value="F:thiamine-phosphate kinase activity"/>
    <property type="evidence" value="ECO:0007669"/>
    <property type="project" value="UniProtKB-UniRule"/>
</dbReference>
<feature type="binding site" evidence="1">
    <location>
        <position position="207"/>
    </location>
    <ligand>
        <name>ATP</name>
        <dbReference type="ChEBI" id="CHEBI:30616"/>
    </ligand>
</feature>
<keyword evidence="1" id="KW-0460">Magnesium</keyword>
<keyword evidence="1" id="KW-0547">Nucleotide-binding</keyword>
<dbReference type="Gene3D" id="3.90.650.10">
    <property type="entry name" value="PurM-like C-terminal domain"/>
    <property type="match status" value="1"/>
</dbReference>
<dbReference type="PIRSF" id="PIRSF005303">
    <property type="entry name" value="Thiam_monoph_kin"/>
    <property type="match status" value="1"/>
</dbReference>
<evidence type="ECO:0000256" key="1">
    <source>
        <dbReference type="HAMAP-Rule" id="MF_02128"/>
    </source>
</evidence>
<dbReference type="PATRIC" id="fig|1432656.3.peg.1190"/>